<organism evidence="2">
    <name type="scientific">Anguilla anguilla</name>
    <name type="common">European freshwater eel</name>
    <name type="synonym">Muraena anguilla</name>
    <dbReference type="NCBI Taxonomy" id="7936"/>
    <lineage>
        <taxon>Eukaryota</taxon>
        <taxon>Metazoa</taxon>
        <taxon>Chordata</taxon>
        <taxon>Craniata</taxon>
        <taxon>Vertebrata</taxon>
        <taxon>Euteleostomi</taxon>
        <taxon>Actinopterygii</taxon>
        <taxon>Neopterygii</taxon>
        <taxon>Teleostei</taxon>
        <taxon>Anguilliformes</taxon>
        <taxon>Anguillidae</taxon>
        <taxon>Anguilla</taxon>
    </lineage>
</organism>
<proteinExistence type="predicted"/>
<dbReference type="EMBL" id="GBXM01056230">
    <property type="protein sequence ID" value="JAH52347.1"/>
    <property type="molecule type" value="Transcribed_RNA"/>
</dbReference>
<feature type="chain" id="PRO_5005179312" evidence="1">
    <location>
        <begin position="19"/>
        <end position="38"/>
    </location>
</feature>
<reference evidence="2" key="2">
    <citation type="journal article" date="2015" name="Fish Shellfish Immunol.">
        <title>Early steps in the European eel (Anguilla anguilla)-Vibrio vulnificus interaction in the gills: Role of the RtxA13 toxin.</title>
        <authorList>
            <person name="Callol A."/>
            <person name="Pajuelo D."/>
            <person name="Ebbesson L."/>
            <person name="Teles M."/>
            <person name="MacKenzie S."/>
            <person name="Amaro C."/>
        </authorList>
    </citation>
    <scope>NUCLEOTIDE SEQUENCE</scope>
</reference>
<feature type="signal peptide" evidence="1">
    <location>
        <begin position="1"/>
        <end position="18"/>
    </location>
</feature>
<sequence length="38" mass="4467">MIFLLHAVLFSFQMRVIPTLTHMALKQGWFVMENSSLE</sequence>
<evidence type="ECO:0000256" key="1">
    <source>
        <dbReference type="SAM" id="SignalP"/>
    </source>
</evidence>
<reference evidence="2" key="1">
    <citation type="submission" date="2014-11" db="EMBL/GenBank/DDBJ databases">
        <authorList>
            <person name="Amaro Gonzalez C."/>
        </authorList>
    </citation>
    <scope>NUCLEOTIDE SEQUENCE</scope>
</reference>
<accession>A0A0E9TFX6</accession>
<name>A0A0E9TFX6_ANGAN</name>
<protein>
    <submittedName>
        <fullName evidence="2">Uncharacterized protein</fullName>
    </submittedName>
</protein>
<dbReference type="AlphaFoldDB" id="A0A0E9TFX6"/>
<evidence type="ECO:0000313" key="2">
    <source>
        <dbReference type="EMBL" id="JAH52347.1"/>
    </source>
</evidence>
<keyword evidence="1" id="KW-0732">Signal</keyword>